<evidence type="ECO:0000259" key="6">
    <source>
        <dbReference type="PROSITE" id="PS50850"/>
    </source>
</evidence>
<dbReference type="InterPro" id="IPR005829">
    <property type="entry name" value="Sugar_transporter_CS"/>
</dbReference>
<feature type="transmembrane region" description="Helical" evidence="5">
    <location>
        <begin position="20"/>
        <end position="46"/>
    </location>
</feature>
<feature type="transmembrane region" description="Helical" evidence="5">
    <location>
        <begin position="292"/>
        <end position="314"/>
    </location>
</feature>
<dbReference type="InterPro" id="IPR020846">
    <property type="entry name" value="MFS_dom"/>
</dbReference>
<dbReference type="InterPro" id="IPR011701">
    <property type="entry name" value="MFS"/>
</dbReference>
<sequence length="455" mass="47741">MSRINVDEYISRSSICRYHVGVILLINLCFVADGYDLNVFGAVLPVLTRTWHISHTEAGLLGSATFFGMLIGAMVAGTVSDRIGRKPCLIVGVSLFSLATVASAFSPGPAMFALCRVLAGAGIGGLFAVAAALARELAPRRWASSFTIWIMCGANLGGVVAVLVARQIVETAGWRPVVFTSALFLVLIPFLMLWLPESPNIQVRKGLDRKALRTLQRIPSELGPIDPVTDELYVPETGIARAPLAQVFTKSLRVRTILLGLIFACCLIPYYGVQTWLPSLLVASGRSLTSSLTMTVCLLMGGLVVNILNGWIVARLGLTRVFVANYVLSVAAIFALGFASGSFTVAVLAFIAGGVVVNASVTENAFAAGAYPTAVRGAGLGWCLGIARIGAMAAPYIGGVVLDAHIGTFPAYVAYALPGAIAAVAAVAVVINIRRHADAPDVLPHADAPAILRAP</sequence>
<dbReference type="Proteomes" id="UP000305778">
    <property type="component" value="Unassembled WGS sequence"/>
</dbReference>
<name>A0A4U0SK79_9ACTN</name>
<dbReference type="SUPFAM" id="SSF103473">
    <property type="entry name" value="MFS general substrate transporter"/>
    <property type="match status" value="1"/>
</dbReference>
<keyword evidence="3 5" id="KW-1133">Transmembrane helix</keyword>
<dbReference type="RefSeq" id="WP_136726663.1">
    <property type="nucleotide sequence ID" value="NZ_SUMC01000030.1"/>
</dbReference>
<feature type="transmembrane region" description="Helical" evidence="5">
    <location>
        <begin position="58"/>
        <end position="76"/>
    </location>
</feature>
<dbReference type="GO" id="GO:0005886">
    <property type="term" value="C:plasma membrane"/>
    <property type="evidence" value="ECO:0007669"/>
    <property type="project" value="UniProtKB-SubCell"/>
</dbReference>
<dbReference type="PROSITE" id="PS50850">
    <property type="entry name" value="MFS"/>
    <property type="match status" value="1"/>
</dbReference>
<feature type="transmembrane region" description="Helical" evidence="5">
    <location>
        <begin position="88"/>
        <end position="105"/>
    </location>
</feature>
<keyword evidence="8" id="KW-1185">Reference proteome</keyword>
<feature type="transmembrane region" description="Helical" evidence="5">
    <location>
        <begin position="345"/>
        <end position="366"/>
    </location>
</feature>
<dbReference type="Gene3D" id="1.20.1250.20">
    <property type="entry name" value="MFS general substrate transporter like domains"/>
    <property type="match status" value="1"/>
</dbReference>
<dbReference type="EMBL" id="SUMC01000030">
    <property type="protein sequence ID" value="TKA08491.1"/>
    <property type="molecule type" value="Genomic_DNA"/>
</dbReference>
<evidence type="ECO:0000256" key="2">
    <source>
        <dbReference type="ARBA" id="ARBA00022692"/>
    </source>
</evidence>
<dbReference type="InterPro" id="IPR036259">
    <property type="entry name" value="MFS_trans_sf"/>
</dbReference>
<evidence type="ECO:0000313" key="8">
    <source>
        <dbReference type="Proteomes" id="UP000305778"/>
    </source>
</evidence>
<comment type="caution">
    <text evidence="7">The sequence shown here is derived from an EMBL/GenBank/DDBJ whole genome shotgun (WGS) entry which is preliminary data.</text>
</comment>
<feature type="transmembrane region" description="Helical" evidence="5">
    <location>
        <begin position="254"/>
        <end position="272"/>
    </location>
</feature>
<organism evidence="7 8">
    <name type="scientific">Actinacidiphila oryziradicis</name>
    <dbReference type="NCBI Taxonomy" id="2571141"/>
    <lineage>
        <taxon>Bacteria</taxon>
        <taxon>Bacillati</taxon>
        <taxon>Actinomycetota</taxon>
        <taxon>Actinomycetes</taxon>
        <taxon>Kitasatosporales</taxon>
        <taxon>Streptomycetaceae</taxon>
        <taxon>Actinacidiphila</taxon>
    </lineage>
</organism>
<gene>
    <name evidence="7" type="ORF">FCI23_27655</name>
</gene>
<keyword evidence="2 5" id="KW-0812">Transmembrane</keyword>
<dbReference type="GO" id="GO:0046943">
    <property type="term" value="F:carboxylic acid transmembrane transporter activity"/>
    <property type="evidence" value="ECO:0007669"/>
    <property type="project" value="TreeGrafter"/>
</dbReference>
<feature type="transmembrane region" description="Helical" evidence="5">
    <location>
        <begin position="409"/>
        <end position="431"/>
    </location>
</feature>
<dbReference type="PANTHER" id="PTHR23508:SF10">
    <property type="entry name" value="CARBOXYLIC ACID TRANSPORTER PROTEIN HOMOLOG"/>
    <property type="match status" value="1"/>
</dbReference>
<keyword evidence="4 5" id="KW-0472">Membrane</keyword>
<dbReference type="PROSITE" id="PS00216">
    <property type="entry name" value="SUGAR_TRANSPORT_1"/>
    <property type="match status" value="1"/>
</dbReference>
<dbReference type="Pfam" id="PF07690">
    <property type="entry name" value="MFS_1"/>
    <property type="match status" value="1"/>
</dbReference>
<evidence type="ECO:0000256" key="3">
    <source>
        <dbReference type="ARBA" id="ARBA00022989"/>
    </source>
</evidence>
<comment type="subcellular location">
    <subcellularLocation>
        <location evidence="1">Cell membrane</location>
        <topology evidence="1">Multi-pass membrane protein</topology>
    </subcellularLocation>
</comment>
<evidence type="ECO:0000256" key="5">
    <source>
        <dbReference type="SAM" id="Phobius"/>
    </source>
</evidence>
<feature type="transmembrane region" description="Helical" evidence="5">
    <location>
        <begin position="321"/>
        <end position="339"/>
    </location>
</feature>
<accession>A0A4U0SK79</accession>
<evidence type="ECO:0000313" key="7">
    <source>
        <dbReference type="EMBL" id="TKA08491.1"/>
    </source>
</evidence>
<feature type="transmembrane region" description="Helical" evidence="5">
    <location>
        <begin position="111"/>
        <end position="134"/>
    </location>
</feature>
<feature type="transmembrane region" description="Helical" evidence="5">
    <location>
        <begin position="177"/>
        <end position="195"/>
    </location>
</feature>
<dbReference type="AlphaFoldDB" id="A0A4U0SK79"/>
<reference evidence="7 8" key="1">
    <citation type="submission" date="2019-04" db="EMBL/GenBank/DDBJ databases">
        <title>Streptomyces oryziradicis sp. nov., a novel actinomycete isolated from rhizosphere soil of rice (Oryza sativa L.).</title>
        <authorList>
            <person name="Li C."/>
        </authorList>
    </citation>
    <scope>NUCLEOTIDE SEQUENCE [LARGE SCALE GENOMIC DNA]</scope>
    <source>
        <strain evidence="7 8">NEAU-C40</strain>
    </source>
</reference>
<evidence type="ECO:0000256" key="4">
    <source>
        <dbReference type="ARBA" id="ARBA00023136"/>
    </source>
</evidence>
<dbReference type="PANTHER" id="PTHR23508">
    <property type="entry name" value="CARBOXYLIC ACID TRANSPORTER PROTEIN HOMOLOG"/>
    <property type="match status" value="1"/>
</dbReference>
<feature type="domain" description="Major facilitator superfamily (MFS) profile" evidence="6">
    <location>
        <begin position="22"/>
        <end position="437"/>
    </location>
</feature>
<dbReference type="OrthoDB" id="9787026at2"/>
<feature type="transmembrane region" description="Helical" evidence="5">
    <location>
        <begin position="146"/>
        <end position="165"/>
    </location>
</feature>
<proteinExistence type="predicted"/>
<feature type="transmembrane region" description="Helical" evidence="5">
    <location>
        <begin position="378"/>
        <end position="397"/>
    </location>
</feature>
<protein>
    <submittedName>
        <fullName evidence="7">Aromatic acid/H+ symport family MFS transporter</fullName>
    </submittedName>
</protein>
<evidence type="ECO:0000256" key="1">
    <source>
        <dbReference type="ARBA" id="ARBA00004651"/>
    </source>
</evidence>